<keyword evidence="3" id="KW-1185">Reference proteome</keyword>
<organism evidence="2 3">
    <name type="scientific">Granulicella cerasi</name>
    <dbReference type="NCBI Taxonomy" id="741063"/>
    <lineage>
        <taxon>Bacteria</taxon>
        <taxon>Pseudomonadati</taxon>
        <taxon>Acidobacteriota</taxon>
        <taxon>Terriglobia</taxon>
        <taxon>Terriglobales</taxon>
        <taxon>Acidobacteriaceae</taxon>
        <taxon>Granulicella</taxon>
    </lineage>
</organism>
<gene>
    <name evidence="2" type="ORF">ACFQBQ_12300</name>
</gene>
<keyword evidence="1" id="KW-0812">Transmembrane</keyword>
<comment type="caution">
    <text evidence="2">The sequence shown here is derived from an EMBL/GenBank/DDBJ whole genome shotgun (WGS) entry which is preliminary data.</text>
</comment>
<sequence length="92" mass="10341">MRSFRASGNLIPASLIALFCIAMVVAEGHVEITLSDPTTYLSCLKHKCGLIMLTSFAWVALELIRSFFFPSTTPVRRMEFGMRLSSSRRLLQ</sequence>
<name>A0ABW1ZA86_9BACT</name>
<dbReference type="RefSeq" id="WP_263370028.1">
    <property type="nucleotide sequence ID" value="NZ_JAGSYD010000001.1"/>
</dbReference>
<accession>A0ABW1ZA86</accession>
<evidence type="ECO:0000256" key="1">
    <source>
        <dbReference type="SAM" id="Phobius"/>
    </source>
</evidence>
<dbReference type="EMBL" id="JBHSWI010000001">
    <property type="protein sequence ID" value="MFC6646351.1"/>
    <property type="molecule type" value="Genomic_DNA"/>
</dbReference>
<evidence type="ECO:0000313" key="2">
    <source>
        <dbReference type="EMBL" id="MFC6646351.1"/>
    </source>
</evidence>
<feature type="transmembrane region" description="Helical" evidence="1">
    <location>
        <begin position="50"/>
        <end position="68"/>
    </location>
</feature>
<dbReference type="Proteomes" id="UP001596391">
    <property type="component" value="Unassembled WGS sequence"/>
</dbReference>
<proteinExistence type="predicted"/>
<protein>
    <submittedName>
        <fullName evidence="2">Uncharacterized protein</fullName>
    </submittedName>
</protein>
<evidence type="ECO:0000313" key="3">
    <source>
        <dbReference type="Proteomes" id="UP001596391"/>
    </source>
</evidence>
<reference evidence="3" key="1">
    <citation type="journal article" date="2019" name="Int. J. Syst. Evol. Microbiol.">
        <title>The Global Catalogue of Microorganisms (GCM) 10K type strain sequencing project: providing services to taxonomists for standard genome sequencing and annotation.</title>
        <authorList>
            <consortium name="The Broad Institute Genomics Platform"/>
            <consortium name="The Broad Institute Genome Sequencing Center for Infectious Disease"/>
            <person name="Wu L."/>
            <person name="Ma J."/>
        </authorList>
    </citation>
    <scope>NUCLEOTIDE SEQUENCE [LARGE SCALE GENOMIC DNA]</scope>
    <source>
        <strain evidence="3">CGMCC 1.16026</strain>
    </source>
</reference>
<keyword evidence="1" id="KW-1133">Transmembrane helix</keyword>
<keyword evidence="1" id="KW-0472">Membrane</keyword>